<dbReference type="Pfam" id="PF00005">
    <property type="entry name" value="ABC_tran"/>
    <property type="match status" value="1"/>
</dbReference>
<evidence type="ECO:0000256" key="3">
    <source>
        <dbReference type="ARBA" id="ARBA00022840"/>
    </source>
</evidence>
<dbReference type="InterPro" id="IPR017911">
    <property type="entry name" value="MacB-like_ATP-bd"/>
</dbReference>
<dbReference type="Gene3D" id="3.40.50.300">
    <property type="entry name" value="P-loop containing nucleotide triphosphate hydrolases"/>
    <property type="match status" value="1"/>
</dbReference>
<dbReference type="InterPro" id="IPR003439">
    <property type="entry name" value="ABC_transporter-like_ATP-bd"/>
</dbReference>
<dbReference type="GO" id="GO:0016887">
    <property type="term" value="F:ATP hydrolysis activity"/>
    <property type="evidence" value="ECO:0007669"/>
    <property type="project" value="InterPro"/>
</dbReference>
<dbReference type="Proteomes" id="UP000222056">
    <property type="component" value="Unassembled WGS sequence"/>
</dbReference>
<evidence type="ECO:0000256" key="2">
    <source>
        <dbReference type="ARBA" id="ARBA00022741"/>
    </source>
</evidence>
<evidence type="ECO:0000313" key="6">
    <source>
        <dbReference type="Proteomes" id="UP000222056"/>
    </source>
</evidence>
<name>A0A1H6FXK7_THEAL</name>
<evidence type="ECO:0000259" key="4">
    <source>
        <dbReference type="PROSITE" id="PS50893"/>
    </source>
</evidence>
<sequence>MHFTLLARDLVKRFGEGPAAVWAVRGVDLALAPGEFVALTGPSGCGKSTLLHLIAGFERPDRGTIEIDGRRVDSLSEAEWARFRRHAIGFVFQFFNLVDTLTVEENVALPAIVGGQRRRTARRRARQLLEALGVADRASELPTRLSGGEQQRVALARALATEPRLLLADEPTGSLDSQTTSVVLALLRDLHARGQTILLATHDQRVASAADRVLQMRDGRITEETVLVPGQPKATLSRLRYGGSP</sequence>
<dbReference type="GO" id="GO:0098796">
    <property type="term" value="C:membrane protein complex"/>
    <property type="evidence" value="ECO:0007669"/>
    <property type="project" value="UniProtKB-ARBA"/>
</dbReference>
<dbReference type="InterPro" id="IPR017871">
    <property type="entry name" value="ABC_transporter-like_CS"/>
</dbReference>
<evidence type="ECO:0000256" key="1">
    <source>
        <dbReference type="ARBA" id="ARBA00022448"/>
    </source>
</evidence>
<accession>A0A1H6FXK7</accession>
<protein>
    <submittedName>
        <fullName evidence="5">Putative ABC transport system ATP-binding protein</fullName>
    </submittedName>
</protein>
<dbReference type="FunFam" id="3.40.50.300:FF:000032">
    <property type="entry name" value="Export ABC transporter ATP-binding protein"/>
    <property type="match status" value="1"/>
</dbReference>
<gene>
    <name evidence="5" type="ORF">SAMN02745716_1990</name>
</gene>
<dbReference type="SUPFAM" id="SSF52540">
    <property type="entry name" value="P-loop containing nucleoside triphosphate hydrolases"/>
    <property type="match status" value="1"/>
</dbReference>
<dbReference type="CDD" id="cd03255">
    <property type="entry name" value="ABC_MJ0796_LolCDE_FtsE"/>
    <property type="match status" value="1"/>
</dbReference>
<dbReference type="GO" id="GO:0005524">
    <property type="term" value="F:ATP binding"/>
    <property type="evidence" value="ECO:0007669"/>
    <property type="project" value="UniProtKB-KW"/>
</dbReference>
<dbReference type="STRING" id="29539.SAMN02745716_1990"/>
<keyword evidence="1" id="KW-0813">Transport</keyword>
<evidence type="ECO:0000313" key="5">
    <source>
        <dbReference type="EMBL" id="SEH15551.1"/>
    </source>
</evidence>
<dbReference type="PANTHER" id="PTHR24220:SF685">
    <property type="entry name" value="ABC TRANSPORTER RELATED"/>
    <property type="match status" value="1"/>
</dbReference>
<dbReference type="AlphaFoldDB" id="A0A1H6FXK7"/>
<dbReference type="EMBL" id="FNWJ01000002">
    <property type="protein sequence ID" value="SEH15551.1"/>
    <property type="molecule type" value="Genomic_DNA"/>
</dbReference>
<dbReference type="RefSeq" id="WP_093118623.1">
    <property type="nucleotide sequence ID" value="NZ_FNWJ01000002.1"/>
</dbReference>
<feature type="domain" description="ABC transporter" evidence="4">
    <location>
        <begin position="5"/>
        <end position="243"/>
    </location>
</feature>
<dbReference type="PROSITE" id="PS50893">
    <property type="entry name" value="ABC_TRANSPORTER_2"/>
    <property type="match status" value="1"/>
</dbReference>
<dbReference type="GO" id="GO:0005886">
    <property type="term" value="C:plasma membrane"/>
    <property type="evidence" value="ECO:0007669"/>
    <property type="project" value="TreeGrafter"/>
</dbReference>
<keyword evidence="6" id="KW-1185">Reference proteome</keyword>
<dbReference type="InterPro" id="IPR027417">
    <property type="entry name" value="P-loop_NTPase"/>
</dbReference>
<dbReference type="SMART" id="SM00382">
    <property type="entry name" value="AAA"/>
    <property type="match status" value="1"/>
</dbReference>
<proteinExistence type="predicted"/>
<dbReference type="InterPro" id="IPR015854">
    <property type="entry name" value="ABC_transpr_LolD-like"/>
</dbReference>
<dbReference type="InterPro" id="IPR003593">
    <property type="entry name" value="AAA+_ATPase"/>
</dbReference>
<dbReference type="OrthoDB" id="9802264at2"/>
<dbReference type="PROSITE" id="PS00211">
    <property type="entry name" value="ABC_TRANSPORTER_1"/>
    <property type="match status" value="1"/>
</dbReference>
<dbReference type="PANTHER" id="PTHR24220">
    <property type="entry name" value="IMPORT ATP-BINDING PROTEIN"/>
    <property type="match status" value="1"/>
</dbReference>
<keyword evidence="2" id="KW-0547">Nucleotide-binding</keyword>
<organism evidence="5 6">
    <name type="scientific">Thermoleophilum album</name>
    <dbReference type="NCBI Taxonomy" id="29539"/>
    <lineage>
        <taxon>Bacteria</taxon>
        <taxon>Bacillati</taxon>
        <taxon>Actinomycetota</taxon>
        <taxon>Thermoleophilia</taxon>
        <taxon>Thermoleophilales</taxon>
        <taxon>Thermoleophilaceae</taxon>
        <taxon>Thermoleophilum</taxon>
    </lineage>
</organism>
<dbReference type="GO" id="GO:0022857">
    <property type="term" value="F:transmembrane transporter activity"/>
    <property type="evidence" value="ECO:0007669"/>
    <property type="project" value="TreeGrafter"/>
</dbReference>
<keyword evidence="3 5" id="KW-0067">ATP-binding</keyword>
<reference evidence="6" key="1">
    <citation type="submission" date="2016-10" db="EMBL/GenBank/DDBJ databases">
        <authorList>
            <person name="Varghese N."/>
            <person name="Submissions S."/>
        </authorList>
    </citation>
    <scope>NUCLEOTIDE SEQUENCE [LARGE SCALE GENOMIC DNA]</scope>
    <source>
        <strain evidence="6">ATCC 35263</strain>
    </source>
</reference>